<reference evidence="2 3" key="1">
    <citation type="submission" date="2016-10" db="EMBL/GenBank/DDBJ databases">
        <authorList>
            <person name="de Groot N.N."/>
        </authorList>
    </citation>
    <scope>NUCLEOTIDE SEQUENCE [LARGE SCALE GENOMIC DNA]</scope>
    <source>
        <strain evidence="2 3">CGMCC 1.10959</strain>
    </source>
</reference>
<evidence type="ECO:0000313" key="2">
    <source>
        <dbReference type="EMBL" id="SFU09518.1"/>
    </source>
</evidence>
<evidence type="ECO:0000256" key="1">
    <source>
        <dbReference type="SAM" id="MobiDB-lite"/>
    </source>
</evidence>
<organism evidence="2 3">
    <name type="scientific">Sedimentitalea nanhaiensis</name>
    <dbReference type="NCBI Taxonomy" id="999627"/>
    <lineage>
        <taxon>Bacteria</taxon>
        <taxon>Pseudomonadati</taxon>
        <taxon>Pseudomonadota</taxon>
        <taxon>Alphaproteobacteria</taxon>
        <taxon>Rhodobacterales</taxon>
        <taxon>Paracoccaceae</taxon>
        <taxon>Sedimentitalea</taxon>
    </lineage>
</organism>
<name>A0A1I7DCV2_9RHOB</name>
<dbReference type="EMBL" id="FPAW01000026">
    <property type="protein sequence ID" value="SFU09518.1"/>
    <property type="molecule type" value="Genomic_DNA"/>
</dbReference>
<dbReference type="RefSeq" id="WP_154665573.1">
    <property type="nucleotide sequence ID" value="NZ_FPAW01000026.1"/>
</dbReference>
<gene>
    <name evidence="2" type="ORF">SAMN05216236_12618</name>
</gene>
<dbReference type="Proteomes" id="UP000182466">
    <property type="component" value="Unassembled WGS sequence"/>
</dbReference>
<sequence length="46" mass="5320">MAIPSRPSRRNPQTLKKAAKNDAEWKKYEKNLKGFETDLKDISSID</sequence>
<dbReference type="AlphaFoldDB" id="A0A1I7DCV2"/>
<accession>A0A1I7DCV2</accession>
<protein>
    <submittedName>
        <fullName evidence="2">Uncharacterized protein</fullName>
    </submittedName>
</protein>
<proteinExistence type="predicted"/>
<evidence type="ECO:0000313" key="3">
    <source>
        <dbReference type="Proteomes" id="UP000182466"/>
    </source>
</evidence>
<feature type="region of interest" description="Disordered" evidence="1">
    <location>
        <begin position="1"/>
        <end position="22"/>
    </location>
</feature>
<keyword evidence="3" id="KW-1185">Reference proteome</keyword>